<comment type="caution">
    <text evidence="1">The sequence shown here is derived from an EMBL/GenBank/DDBJ whole genome shotgun (WGS) entry which is preliminary data.</text>
</comment>
<dbReference type="EMBL" id="CATNWA010017021">
    <property type="protein sequence ID" value="CAI9597376.1"/>
    <property type="molecule type" value="Genomic_DNA"/>
</dbReference>
<keyword evidence="2" id="KW-1185">Reference proteome</keyword>
<proteinExistence type="predicted"/>
<protein>
    <submittedName>
        <fullName evidence="1">Uncharacterized protein</fullName>
    </submittedName>
</protein>
<gene>
    <name evidence="1" type="ORF">SPARVUS_LOCUS12248800</name>
</gene>
<organism evidence="1 2">
    <name type="scientific">Staurois parvus</name>
    <dbReference type="NCBI Taxonomy" id="386267"/>
    <lineage>
        <taxon>Eukaryota</taxon>
        <taxon>Metazoa</taxon>
        <taxon>Chordata</taxon>
        <taxon>Craniata</taxon>
        <taxon>Vertebrata</taxon>
        <taxon>Euteleostomi</taxon>
        <taxon>Amphibia</taxon>
        <taxon>Batrachia</taxon>
        <taxon>Anura</taxon>
        <taxon>Neobatrachia</taxon>
        <taxon>Ranoidea</taxon>
        <taxon>Ranidae</taxon>
        <taxon>Staurois</taxon>
    </lineage>
</organism>
<feature type="non-terminal residue" evidence="1">
    <location>
        <position position="108"/>
    </location>
</feature>
<evidence type="ECO:0000313" key="2">
    <source>
        <dbReference type="Proteomes" id="UP001162483"/>
    </source>
</evidence>
<feature type="non-terminal residue" evidence="1">
    <location>
        <position position="1"/>
    </location>
</feature>
<dbReference type="Proteomes" id="UP001162483">
    <property type="component" value="Unassembled WGS sequence"/>
</dbReference>
<evidence type="ECO:0000313" key="1">
    <source>
        <dbReference type="EMBL" id="CAI9597376.1"/>
    </source>
</evidence>
<sequence length="108" mass="11549">HCTCVKKEEPITGKAVSTWFTLITRALIISALSISASPSVQHNTAHQCHLSVPINATSSVHPDQCLLIRAHQCSLICAHQCNLISAHHSAHLCSAVHLPVPSSATQQC</sequence>
<accession>A0ABN9FPC9</accession>
<reference evidence="1" key="1">
    <citation type="submission" date="2023-05" db="EMBL/GenBank/DDBJ databases">
        <authorList>
            <person name="Stuckert A."/>
        </authorList>
    </citation>
    <scope>NUCLEOTIDE SEQUENCE</scope>
</reference>
<name>A0ABN9FPC9_9NEOB</name>